<dbReference type="InterPro" id="IPR036568">
    <property type="entry name" value="GGCT-like_sf"/>
</dbReference>
<reference evidence="5 6" key="1">
    <citation type="submission" date="2016-06" db="EMBL/GenBank/DDBJ databases">
        <authorList>
            <person name="Kjaerup R.B."/>
            <person name="Dalgaard T.S."/>
            <person name="Juul-Madsen H.R."/>
        </authorList>
    </citation>
    <scope>NUCLEOTIDE SEQUENCE [LARGE SCALE GENOMIC DNA]</scope>
</reference>
<feature type="binding site" evidence="4">
    <location>
        <begin position="21"/>
        <end position="26"/>
    </location>
    <ligand>
        <name>substrate</name>
    </ligand>
</feature>
<dbReference type="EMBL" id="LT853693">
    <property type="protein sequence ID" value="SMQ47119.1"/>
    <property type="molecule type" value="Genomic_DNA"/>
</dbReference>
<evidence type="ECO:0000256" key="3">
    <source>
        <dbReference type="PIRSR" id="PIRSR617939-1"/>
    </source>
</evidence>
<feature type="binding site" evidence="4">
    <location>
        <position position="157"/>
    </location>
    <ligand>
        <name>substrate</name>
    </ligand>
</feature>
<dbReference type="AlphaFoldDB" id="A0A1X7RI78"/>
<organism evidence="5 6">
    <name type="scientific">Zymoseptoria tritici (strain ST99CH_3D7)</name>
    <dbReference type="NCBI Taxonomy" id="1276538"/>
    <lineage>
        <taxon>Eukaryota</taxon>
        <taxon>Fungi</taxon>
        <taxon>Dikarya</taxon>
        <taxon>Ascomycota</taxon>
        <taxon>Pezizomycotina</taxon>
        <taxon>Dothideomycetes</taxon>
        <taxon>Dothideomycetidae</taxon>
        <taxon>Mycosphaerellales</taxon>
        <taxon>Mycosphaerellaceae</taxon>
        <taxon>Zymoseptoria</taxon>
    </lineage>
</organism>
<name>A0A1X7RI78_ZYMT9</name>
<proteinExistence type="predicted"/>
<feature type="active site" description="Proton acceptor" evidence="3">
    <location>
        <position position="113"/>
    </location>
</feature>
<dbReference type="EC" id="4.3.2.9" evidence="1"/>
<dbReference type="PANTHER" id="PTHR12935:SF0">
    <property type="entry name" value="GAMMA-GLUTAMYLCYCLOTRANSFERASE"/>
    <property type="match status" value="1"/>
</dbReference>
<dbReference type="Proteomes" id="UP000215127">
    <property type="component" value="Chromosome 2"/>
</dbReference>
<dbReference type="GO" id="GO:0003839">
    <property type="term" value="F:gamma-glutamylcyclotransferase activity"/>
    <property type="evidence" value="ECO:0007669"/>
    <property type="project" value="UniProtKB-EC"/>
</dbReference>
<dbReference type="Gene3D" id="3.10.490.10">
    <property type="entry name" value="Gamma-glutamyl cyclotransferase-like"/>
    <property type="match status" value="1"/>
</dbReference>
<dbReference type="InterPro" id="IPR013024">
    <property type="entry name" value="GGCT-like"/>
</dbReference>
<accession>A0A1X7RI78</accession>
<dbReference type="Pfam" id="PF13772">
    <property type="entry name" value="AIG2_2"/>
    <property type="match status" value="1"/>
</dbReference>
<dbReference type="InterPro" id="IPR017939">
    <property type="entry name" value="G-Glutamylcylcotransferase"/>
</dbReference>
<evidence type="ECO:0000256" key="4">
    <source>
        <dbReference type="PIRSR" id="PIRSR617939-2"/>
    </source>
</evidence>
<evidence type="ECO:0000256" key="2">
    <source>
        <dbReference type="ARBA" id="ARBA00023239"/>
    </source>
</evidence>
<dbReference type="PANTHER" id="PTHR12935">
    <property type="entry name" value="GAMMA-GLUTAMYLCYCLOTRANSFERASE"/>
    <property type="match status" value="1"/>
</dbReference>
<keyword evidence="2" id="KW-0456">Lyase</keyword>
<sequence length="275" mass="30605">MAQDPTMQPTDAMDLFHDIWYFAYGSNMKTSVMTSRGLGILEHIPVRAPSYMLTFDIYGIPYSEPSMASICQYRRGGGDGNGGQDAAYTCPPDVHGVAYRLNAEGYARLIASEGGGVGYRELQIQGVPVGSESTSIQMWTLVALHPKRPNAAPSLRYLRLIQEGAAEHALPQPYQEYLRTIPYYTASDSWISRLGARIFLSVARKQVRVLAYAVRSSVDVSGRSRKVWRTVAYVVFHAMWCVHDWAFKPIFGSGSGLEVDYGSSTLLVWRNGEWS</sequence>
<evidence type="ECO:0000313" key="6">
    <source>
        <dbReference type="Proteomes" id="UP000215127"/>
    </source>
</evidence>
<gene>
    <name evidence="5" type="ORF">ZT3D7_G2266</name>
</gene>
<dbReference type="CDD" id="cd06661">
    <property type="entry name" value="GGCT_like"/>
    <property type="match status" value="1"/>
</dbReference>
<evidence type="ECO:0000313" key="5">
    <source>
        <dbReference type="EMBL" id="SMQ47119.1"/>
    </source>
</evidence>
<evidence type="ECO:0000256" key="1">
    <source>
        <dbReference type="ARBA" id="ARBA00012346"/>
    </source>
</evidence>
<dbReference type="STRING" id="1276538.A0A1X7RI78"/>
<keyword evidence="6" id="KW-1185">Reference proteome</keyword>
<dbReference type="SUPFAM" id="SSF110857">
    <property type="entry name" value="Gamma-glutamyl cyclotransferase-like"/>
    <property type="match status" value="1"/>
</dbReference>
<protein>
    <recommendedName>
        <fullName evidence="1">gamma-glutamylcyclotransferase</fullName>
        <ecNumber evidence="1">4.3.2.9</ecNumber>
    </recommendedName>
</protein>